<evidence type="ECO:0000256" key="2">
    <source>
        <dbReference type="SAM" id="Phobius"/>
    </source>
</evidence>
<protein>
    <submittedName>
        <fullName evidence="4">Uncharacterized protein LOC118426651</fullName>
    </submittedName>
</protein>
<feature type="region of interest" description="Disordered" evidence="1">
    <location>
        <begin position="169"/>
        <end position="266"/>
    </location>
</feature>
<dbReference type="AlphaFoldDB" id="A0A9J7N733"/>
<keyword evidence="2" id="KW-1133">Transmembrane helix</keyword>
<feature type="compositionally biased region" description="Polar residues" evidence="1">
    <location>
        <begin position="220"/>
        <end position="238"/>
    </location>
</feature>
<feature type="compositionally biased region" description="Basic and acidic residues" evidence="1">
    <location>
        <begin position="188"/>
        <end position="197"/>
    </location>
</feature>
<sequence length="337" mass="37188">MEREFHTMATQDPVMMDPVNESCKNCSAVMCGGYVTTLGGAILVTGMILMAISFPINHDKEEEFLRGIIGSLLLVIGLPVLCFGSWLYCSDRCRRRRRHEAPSVVAYRVPPHGVSAADRAGRYGPYPARSGGDVRYTMDGATVHSTTVIETVGEEIMAPYSPYHGSYQGSRNSLLHTPPYHGSPYLARRTDSYHDSPQHSPHRGRPGSPFRHTQFHASPVNGSPRQSPYSRRTDSLSQPYIERRDSGQAALTSSPARHPTSSPHVDRQVIYQDSPPRYGAVAASCQESNQRFGDYVLRRDWDGTARDSPRPVSSGSPGEENNLPPPPSYESVINDDS</sequence>
<feature type="compositionally biased region" description="Basic and acidic residues" evidence="1">
    <location>
        <begin position="298"/>
        <end position="309"/>
    </location>
</feature>
<dbReference type="GeneID" id="118426651"/>
<proteinExistence type="predicted"/>
<evidence type="ECO:0000313" key="4">
    <source>
        <dbReference type="RefSeq" id="XP_035692056.1"/>
    </source>
</evidence>
<reference evidence="4" key="2">
    <citation type="submission" date="2025-08" db="UniProtKB">
        <authorList>
            <consortium name="RefSeq"/>
        </authorList>
    </citation>
    <scope>IDENTIFICATION</scope>
    <source>
        <strain evidence="4">S238N-H82</strain>
        <tissue evidence="4">Testes</tissue>
    </source>
</reference>
<evidence type="ECO:0000256" key="1">
    <source>
        <dbReference type="SAM" id="MobiDB-lite"/>
    </source>
</evidence>
<evidence type="ECO:0000313" key="3">
    <source>
        <dbReference type="Proteomes" id="UP000001554"/>
    </source>
</evidence>
<keyword evidence="3" id="KW-1185">Reference proteome</keyword>
<gene>
    <name evidence="4" type="primary">LOC118426651</name>
</gene>
<organism evidence="3 4">
    <name type="scientific">Branchiostoma floridae</name>
    <name type="common">Florida lancelet</name>
    <name type="synonym">Amphioxus</name>
    <dbReference type="NCBI Taxonomy" id="7739"/>
    <lineage>
        <taxon>Eukaryota</taxon>
        <taxon>Metazoa</taxon>
        <taxon>Chordata</taxon>
        <taxon>Cephalochordata</taxon>
        <taxon>Leptocardii</taxon>
        <taxon>Amphioxiformes</taxon>
        <taxon>Branchiostomatidae</taxon>
        <taxon>Branchiostoma</taxon>
    </lineage>
</organism>
<dbReference type="RefSeq" id="XP_035692056.1">
    <property type="nucleotide sequence ID" value="XM_035836163.1"/>
</dbReference>
<dbReference type="Proteomes" id="UP000001554">
    <property type="component" value="Chromosome 11"/>
</dbReference>
<dbReference type="OrthoDB" id="10000976at2759"/>
<reference evidence="3" key="1">
    <citation type="journal article" date="2020" name="Nat. Ecol. Evol.">
        <title>Deeply conserved synteny resolves early events in vertebrate evolution.</title>
        <authorList>
            <person name="Simakov O."/>
            <person name="Marletaz F."/>
            <person name="Yue J.X."/>
            <person name="O'Connell B."/>
            <person name="Jenkins J."/>
            <person name="Brandt A."/>
            <person name="Calef R."/>
            <person name="Tung C.H."/>
            <person name="Huang T.K."/>
            <person name="Schmutz J."/>
            <person name="Satoh N."/>
            <person name="Yu J.K."/>
            <person name="Putnam N.H."/>
            <person name="Green R.E."/>
            <person name="Rokhsar D.S."/>
        </authorList>
    </citation>
    <scope>NUCLEOTIDE SEQUENCE [LARGE SCALE GENOMIC DNA]</scope>
    <source>
        <strain evidence="3">S238N-H82</strain>
    </source>
</reference>
<keyword evidence="2" id="KW-0472">Membrane</keyword>
<keyword evidence="2" id="KW-0812">Transmembrane</keyword>
<feature type="region of interest" description="Disordered" evidence="1">
    <location>
        <begin position="298"/>
        <end position="337"/>
    </location>
</feature>
<feature type="compositionally biased region" description="Polar residues" evidence="1">
    <location>
        <begin position="249"/>
        <end position="263"/>
    </location>
</feature>
<feature type="transmembrane region" description="Helical" evidence="2">
    <location>
        <begin position="34"/>
        <end position="56"/>
    </location>
</feature>
<accession>A0A9J7N733</accession>
<name>A0A9J7N733_BRAFL</name>
<feature type="transmembrane region" description="Helical" evidence="2">
    <location>
        <begin position="68"/>
        <end position="89"/>
    </location>
</feature>
<dbReference type="KEGG" id="bfo:118426651"/>